<dbReference type="Proteomes" id="UP000298347">
    <property type="component" value="Unassembled WGS sequence"/>
</dbReference>
<accession>A0A4Z0GPZ5</accession>
<comment type="caution">
    <text evidence="1">The sequence shown here is derived from an EMBL/GenBank/DDBJ whole genome shotgun (WGS) entry which is preliminary data.</text>
</comment>
<proteinExistence type="predicted"/>
<protein>
    <submittedName>
        <fullName evidence="1">Uncharacterized protein</fullName>
    </submittedName>
</protein>
<name>A0A4Z0GPZ5_9BACL</name>
<dbReference type="EMBL" id="SRJD01000010">
    <property type="protein sequence ID" value="TGA98032.1"/>
    <property type="molecule type" value="Genomic_DNA"/>
</dbReference>
<sequence length="134" mass="15721">MSFMYGLETNDPKQAVDLWILGINNRSGAVQYAMLSPLLQEETKKQFEQLRWTTGQSSPWVDDLQVVKTAKISDTKIQFTLEYNLQSSYRNFGKYKKVITVERSTEEEMNWFITEIESQYNQWEAFTPAETTIK</sequence>
<organism evidence="1 2">
    <name type="scientific">Sporolactobacillus shoreae</name>
    <dbReference type="NCBI Taxonomy" id="1465501"/>
    <lineage>
        <taxon>Bacteria</taxon>
        <taxon>Bacillati</taxon>
        <taxon>Bacillota</taxon>
        <taxon>Bacilli</taxon>
        <taxon>Bacillales</taxon>
        <taxon>Sporolactobacillaceae</taxon>
        <taxon>Sporolactobacillus</taxon>
    </lineage>
</organism>
<dbReference type="OrthoDB" id="1803673at2"/>
<reference evidence="1 2" key="1">
    <citation type="journal article" date="2015" name="Int. J. Syst. Evol. Microbiol.">
        <title>Sporolactobacillus shoreae sp. nov. and Sporolactobacillus spathodeae sp. nov., two spore-forming lactic acid bacteria isolated from tree barks in Thailand.</title>
        <authorList>
            <person name="Thamacharoensuk T."/>
            <person name="Kitahara M."/>
            <person name="Ohkuma M."/>
            <person name="Thongchul N."/>
            <person name="Tanasupawat S."/>
        </authorList>
    </citation>
    <scope>NUCLEOTIDE SEQUENCE [LARGE SCALE GENOMIC DNA]</scope>
    <source>
        <strain evidence="1 2">BK92</strain>
    </source>
</reference>
<keyword evidence="2" id="KW-1185">Reference proteome</keyword>
<gene>
    <name evidence="1" type="ORF">E4665_10030</name>
</gene>
<evidence type="ECO:0000313" key="1">
    <source>
        <dbReference type="EMBL" id="TGA98032.1"/>
    </source>
</evidence>
<evidence type="ECO:0000313" key="2">
    <source>
        <dbReference type="Proteomes" id="UP000298347"/>
    </source>
</evidence>
<dbReference type="AlphaFoldDB" id="A0A4Z0GPZ5"/>